<dbReference type="Pfam" id="PF14938">
    <property type="entry name" value="SNAP"/>
    <property type="match status" value="1"/>
</dbReference>
<name>A0AAN6NI47_9PEZI</name>
<comment type="similarity">
    <text evidence="2 7">Belongs to the SNAP family.</text>
</comment>
<dbReference type="AlphaFoldDB" id="A0AAN6NI47"/>
<dbReference type="GO" id="GO:0031201">
    <property type="term" value="C:SNARE complex"/>
    <property type="evidence" value="ECO:0007669"/>
    <property type="project" value="TreeGrafter"/>
</dbReference>
<dbReference type="PANTHER" id="PTHR13768">
    <property type="entry name" value="SOLUBLE NSF ATTACHMENT PROTEIN SNAP"/>
    <property type="match status" value="1"/>
</dbReference>
<dbReference type="EMBL" id="MU853752">
    <property type="protein sequence ID" value="KAK3946209.1"/>
    <property type="molecule type" value="Genomic_DNA"/>
</dbReference>
<dbReference type="CDD" id="cd15832">
    <property type="entry name" value="SNAP"/>
    <property type="match status" value="1"/>
</dbReference>
<evidence type="ECO:0000313" key="8">
    <source>
        <dbReference type="EMBL" id="KAK3946209.1"/>
    </source>
</evidence>
<evidence type="ECO:0000256" key="4">
    <source>
        <dbReference type="ARBA" id="ARBA00022892"/>
    </source>
</evidence>
<dbReference type="GO" id="GO:0019905">
    <property type="term" value="F:syntaxin binding"/>
    <property type="evidence" value="ECO:0007669"/>
    <property type="project" value="TreeGrafter"/>
</dbReference>
<dbReference type="GO" id="GO:0005483">
    <property type="term" value="F:soluble NSF attachment protein activity"/>
    <property type="evidence" value="ECO:0007669"/>
    <property type="project" value="TreeGrafter"/>
</dbReference>
<dbReference type="InterPro" id="IPR000744">
    <property type="entry name" value="NSF_attach"/>
</dbReference>
<keyword evidence="9" id="KW-1185">Reference proteome</keyword>
<dbReference type="InterPro" id="IPR011990">
    <property type="entry name" value="TPR-like_helical_dom_sf"/>
</dbReference>
<evidence type="ECO:0000256" key="2">
    <source>
        <dbReference type="ARBA" id="ARBA00010050"/>
    </source>
</evidence>
<dbReference type="GO" id="GO:0005774">
    <property type="term" value="C:vacuolar membrane"/>
    <property type="evidence" value="ECO:0007669"/>
    <property type="project" value="TreeGrafter"/>
</dbReference>
<evidence type="ECO:0000256" key="3">
    <source>
        <dbReference type="ARBA" id="ARBA00022448"/>
    </source>
</evidence>
<comment type="caution">
    <text evidence="8">The sequence shown here is derived from an EMBL/GenBank/DDBJ whole genome shotgun (WGS) entry which is preliminary data.</text>
</comment>
<keyword evidence="5 7" id="KW-0653">Protein transport</keyword>
<evidence type="ECO:0000256" key="5">
    <source>
        <dbReference type="ARBA" id="ARBA00022927"/>
    </source>
</evidence>
<sequence length="301" mass="33866">MAGDPRALMQQADKAYSKAGSGGGFSSFFGGGNSEEKLENAAELYVQAANAFRMQKMNKEAGEAFEKAATIHADKLRDGRDEAANVRVEAFKVYKAAGEYDHASRCVDFSIKHWCSKGNFRRAAQWKEKEAEMWQEPNEGNNPKRALECSDTAAQWYESDGATALANKMWLKVAEYAALNNDFYRAIEIYEKVADSSLGNNLMMYSVKDYYFKALICQLATKDLVATHRNLERYQQKDPGFANTRECMLMTDLVAGVEAGDSDAFTDKLHAFNQMSKLDNWKVAMFLKIKQNIEEADNEFS</sequence>
<evidence type="ECO:0000256" key="6">
    <source>
        <dbReference type="ARBA" id="ARBA00023136"/>
    </source>
</evidence>
<dbReference type="FunFam" id="1.25.40.10:FF:000049">
    <property type="entry name" value="Alpha-soluble NSF attachment protein-like"/>
    <property type="match status" value="1"/>
</dbReference>
<comment type="function">
    <text evidence="7">Required for vesicular transport between the endoplasmic reticulum and the Golgi apparatus.</text>
</comment>
<dbReference type="Proteomes" id="UP001303473">
    <property type="component" value="Unassembled WGS sequence"/>
</dbReference>
<dbReference type="SUPFAM" id="SSF48452">
    <property type="entry name" value="TPR-like"/>
    <property type="match status" value="1"/>
</dbReference>
<evidence type="ECO:0000313" key="9">
    <source>
        <dbReference type="Proteomes" id="UP001303473"/>
    </source>
</evidence>
<proteinExistence type="inferred from homology"/>
<dbReference type="Gene3D" id="1.25.40.10">
    <property type="entry name" value="Tetratricopeptide repeat domain"/>
    <property type="match status" value="1"/>
</dbReference>
<accession>A0AAN6NI47</accession>
<organism evidence="8 9">
    <name type="scientific">Diplogelasinospora grovesii</name>
    <dbReference type="NCBI Taxonomy" id="303347"/>
    <lineage>
        <taxon>Eukaryota</taxon>
        <taxon>Fungi</taxon>
        <taxon>Dikarya</taxon>
        <taxon>Ascomycota</taxon>
        <taxon>Pezizomycotina</taxon>
        <taxon>Sordariomycetes</taxon>
        <taxon>Sordariomycetidae</taxon>
        <taxon>Sordariales</taxon>
        <taxon>Diplogelasinosporaceae</taxon>
        <taxon>Diplogelasinospora</taxon>
    </lineage>
</organism>
<protein>
    <submittedName>
        <fullName evidence="8">Soluble NSF attachment protein</fullName>
    </submittedName>
</protein>
<reference evidence="9" key="1">
    <citation type="journal article" date="2023" name="Mol. Phylogenet. Evol.">
        <title>Genome-scale phylogeny and comparative genomics of the fungal order Sordariales.</title>
        <authorList>
            <person name="Hensen N."/>
            <person name="Bonometti L."/>
            <person name="Westerberg I."/>
            <person name="Brannstrom I.O."/>
            <person name="Guillou S."/>
            <person name="Cros-Aarteil S."/>
            <person name="Calhoun S."/>
            <person name="Haridas S."/>
            <person name="Kuo A."/>
            <person name="Mondo S."/>
            <person name="Pangilinan J."/>
            <person name="Riley R."/>
            <person name="LaButti K."/>
            <person name="Andreopoulos B."/>
            <person name="Lipzen A."/>
            <person name="Chen C."/>
            <person name="Yan M."/>
            <person name="Daum C."/>
            <person name="Ng V."/>
            <person name="Clum A."/>
            <person name="Steindorff A."/>
            <person name="Ohm R.A."/>
            <person name="Martin F."/>
            <person name="Silar P."/>
            <person name="Natvig D.O."/>
            <person name="Lalanne C."/>
            <person name="Gautier V."/>
            <person name="Ament-Velasquez S.L."/>
            <person name="Kruys A."/>
            <person name="Hutchinson M.I."/>
            <person name="Powell A.J."/>
            <person name="Barry K."/>
            <person name="Miller A.N."/>
            <person name="Grigoriev I.V."/>
            <person name="Debuchy R."/>
            <person name="Gladieux P."/>
            <person name="Hiltunen Thoren M."/>
            <person name="Johannesson H."/>
        </authorList>
    </citation>
    <scope>NUCLEOTIDE SEQUENCE [LARGE SCALE GENOMIC DNA]</scope>
    <source>
        <strain evidence="9">CBS 340.73</strain>
    </source>
</reference>
<gene>
    <name evidence="8" type="ORF">QBC46DRAFT_369140</name>
</gene>
<evidence type="ECO:0000256" key="7">
    <source>
        <dbReference type="RuleBase" id="RU367013"/>
    </source>
</evidence>
<evidence type="ECO:0000256" key="1">
    <source>
        <dbReference type="ARBA" id="ARBA00004170"/>
    </source>
</evidence>
<keyword evidence="4 7" id="KW-0931">ER-Golgi transport</keyword>
<comment type="subcellular location">
    <subcellularLocation>
        <location evidence="1 7">Membrane</location>
        <topology evidence="1 7">Peripheral membrane protein</topology>
    </subcellularLocation>
</comment>
<dbReference type="PRINTS" id="PR00448">
    <property type="entry name" value="NSFATTACHMNT"/>
</dbReference>
<dbReference type="PANTHER" id="PTHR13768:SF8">
    <property type="entry name" value="ALPHA-SOLUBLE NSF ATTACHMENT PROTEIN"/>
    <property type="match status" value="1"/>
</dbReference>
<dbReference type="GO" id="GO:0006886">
    <property type="term" value="P:intracellular protein transport"/>
    <property type="evidence" value="ECO:0007669"/>
    <property type="project" value="UniProtKB-UniRule"/>
</dbReference>
<keyword evidence="6 7" id="KW-0472">Membrane</keyword>
<keyword evidence="3 7" id="KW-0813">Transport</keyword>
<dbReference type="GO" id="GO:0035494">
    <property type="term" value="P:SNARE complex disassembly"/>
    <property type="evidence" value="ECO:0007669"/>
    <property type="project" value="TreeGrafter"/>
</dbReference>